<evidence type="ECO:0000256" key="6">
    <source>
        <dbReference type="ARBA" id="ARBA00023033"/>
    </source>
</evidence>
<organism evidence="9 10">
    <name type="scientific">Paracoccidioides lutzii (strain ATCC MYA-826 / Pb01)</name>
    <name type="common">Paracoccidioides brasiliensis</name>
    <dbReference type="NCBI Taxonomy" id="502779"/>
    <lineage>
        <taxon>Eukaryota</taxon>
        <taxon>Fungi</taxon>
        <taxon>Dikarya</taxon>
        <taxon>Ascomycota</taxon>
        <taxon>Pezizomycotina</taxon>
        <taxon>Eurotiomycetes</taxon>
        <taxon>Eurotiomycetidae</taxon>
        <taxon>Onygenales</taxon>
        <taxon>Ajellomycetaceae</taxon>
        <taxon>Paracoccidioides</taxon>
    </lineage>
</organism>
<dbReference type="SUPFAM" id="SSF48264">
    <property type="entry name" value="Cytochrome P450"/>
    <property type="match status" value="1"/>
</dbReference>
<evidence type="ECO:0008006" key="11">
    <source>
        <dbReference type="Google" id="ProtNLM"/>
    </source>
</evidence>
<evidence type="ECO:0000256" key="3">
    <source>
        <dbReference type="ARBA" id="ARBA00022723"/>
    </source>
</evidence>
<keyword evidence="10" id="KW-1185">Reference proteome</keyword>
<comment type="cofactor">
    <cofactor evidence="7">
        <name>heme</name>
        <dbReference type="ChEBI" id="CHEBI:30413"/>
    </cofactor>
</comment>
<dbReference type="GO" id="GO:0020037">
    <property type="term" value="F:heme binding"/>
    <property type="evidence" value="ECO:0007669"/>
    <property type="project" value="InterPro"/>
</dbReference>
<dbReference type="PANTHER" id="PTHR24291">
    <property type="entry name" value="CYTOCHROME P450 FAMILY 4"/>
    <property type="match status" value="1"/>
</dbReference>
<dbReference type="STRING" id="502779.C1GNE2"/>
<keyword evidence="8" id="KW-0812">Transmembrane</keyword>
<keyword evidence="3 7" id="KW-0479">Metal-binding</keyword>
<dbReference type="InterPro" id="IPR001128">
    <property type="entry name" value="Cyt_P450"/>
</dbReference>
<evidence type="ECO:0000256" key="2">
    <source>
        <dbReference type="ARBA" id="ARBA00022617"/>
    </source>
</evidence>
<dbReference type="HOGENOM" id="CLU_020492_1_1_1"/>
<dbReference type="OMA" id="FPRHAWR"/>
<evidence type="ECO:0000313" key="10">
    <source>
        <dbReference type="Proteomes" id="UP000002059"/>
    </source>
</evidence>
<dbReference type="VEuPathDB" id="FungiDB:PAAG_00037"/>
<dbReference type="Gene3D" id="1.10.630.10">
    <property type="entry name" value="Cytochrome P450"/>
    <property type="match status" value="1"/>
</dbReference>
<dbReference type="InterPro" id="IPR050196">
    <property type="entry name" value="Cytochrome_P450_Monoox"/>
</dbReference>
<dbReference type="eggNOG" id="KOG0157">
    <property type="taxonomic scope" value="Eukaryota"/>
</dbReference>
<dbReference type="GO" id="GO:0005506">
    <property type="term" value="F:iron ion binding"/>
    <property type="evidence" value="ECO:0007669"/>
    <property type="project" value="InterPro"/>
</dbReference>
<protein>
    <recommendedName>
        <fullName evidence="11">Cytochrome P450</fullName>
    </recommendedName>
</protein>
<dbReference type="GeneID" id="9100984"/>
<sequence length="566" mass="64730">MKHLRGVSNSELRVQHHLWFPGGGVSPSWTLLLMTISFVTSFGPISIALFVAIASALYYVGARFLHACLSCRNLPQPPHSFWFGHILVAAKISKSYPPNSYIHHLLITISREYNLPDVFYLDLWPFANPMVILCTPELAAQVTTEQAFPKAPALNEFLCPFLGKSSIISVNGAKWKALHSIFAPAFSPAYVRTLTDSMVDEVLLYYNKLAKFARSKEEFSMSDINVEMTFNVIGRAVFDSPFHTKEGQDFVSTFRTGLDYVFEGGHIGRRLLYAIPTWRMVRKVDRYVEKKMITRFDKMKKEGSSVKKSRTLLDLVLKRKLDKQEGIVGDRDFMEMAISNIKSFLIAGHETTAHTLGYIFMLLSKHPDALQKARLEHDQVFDPDFKRTVELIRAHPERLYDLHYTTGIIKESLRLFPIGSVSRYSAEGLHVMYEGKKLPLTDQIILICNMIIHYNPEIFPSPGDFQPERFTTQIVPKDAWRPFERGSRACIGQDLAMMEMRMVLLIVLRSFDFETLGTNERKYPAAAYTNLHTIFGDLVYQRQSLTARPLGNQDMKVKFARDMRNS</sequence>
<dbReference type="EMBL" id="KN293992">
    <property type="protein sequence ID" value="EEH35714.1"/>
    <property type="molecule type" value="Genomic_DNA"/>
</dbReference>
<feature type="binding site" description="axial binding residue" evidence="7">
    <location>
        <position position="490"/>
    </location>
    <ligand>
        <name>heme</name>
        <dbReference type="ChEBI" id="CHEBI:30413"/>
    </ligand>
    <ligandPart>
        <name>Fe</name>
        <dbReference type="ChEBI" id="CHEBI:18248"/>
    </ligandPart>
</feature>
<reference evidence="9 10" key="1">
    <citation type="journal article" date="2011" name="PLoS Genet.">
        <title>Comparative genomic analysis of human fungal pathogens causing paracoccidioidomycosis.</title>
        <authorList>
            <person name="Desjardins C.A."/>
            <person name="Champion M.D."/>
            <person name="Holder J.W."/>
            <person name="Muszewska A."/>
            <person name="Goldberg J."/>
            <person name="Bailao A.M."/>
            <person name="Brigido M.M."/>
            <person name="Ferreira M.E."/>
            <person name="Garcia A.M."/>
            <person name="Grynberg M."/>
            <person name="Gujja S."/>
            <person name="Heiman D.I."/>
            <person name="Henn M.R."/>
            <person name="Kodira C.D."/>
            <person name="Leon-Narvaez H."/>
            <person name="Longo L.V."/>
            <person name="Ma L.J."/>
            <person name="Malavazi I."/>
            <person name="Matsuo A.L."/>
            <person name="Morais F.V."/>
            <person name="Pereira M."/>
            <person name="Rodriguez-Brito S."/>
            <person name="Sakthikumar S."/>
            <person name="Salem-Izacc S.M."/>
            <person name="Sykes S.M."/>
            <person name="Teixeira M.M."/>
            <person name="Vallejo M.C."/>
            <person name="Walter M.E."/>
            <person name="Yandava C."/>
            <person name="Young S."/>
            <person name="Zeng Q."/>
            <person name="Zucker J."/>
            <person name="Felipe M.S."/>
            <person name="Goldman G.H."/>
            <person name="Haas B.J."/>
            <person name="McEwen J.G."/>
            <person name="Nino-Vega G."/>
            <person name="Puccia R."/>
            <person name="San-Blas G."/>
            <person name="Soares C.M."/>
            <person name="Birren B.W."/>
            <person name="Cuomo C.A."/>
        </authorList>
    </citation>
    <scope>NUCLEOTIDE SEQUENCE [LARGE SCALE GENOMIC DNA]</scope>
    <source>
        <strain evidence="10">ATCC MYA-826 / Pb01</strain>
    </source>
</reference>
<feature type="transmembrane region" description="Helical" evidence="8">
    <location>
        <begin position="29"/>
        <end position="60"/>
    </location>
</feature>
<dbReference type="PRINTS" id="PR00385">
    <property type="entry name" value="P450"/>
</dbReference>
<evidence type="ECO:0000256" key="1">
    <source>
        <dbReference type="ARBA" id="ARBA00010617"/>
    </source>
</evidence>
<dbReference type="AlphaFoldDB" id="C1GNE2"/>
<keyword evidence="8" id="KW-0472">Membrane</keyword>
<keyword evidence="6" id="KW-0503">Monooxygenase</keyword>
<keyword evidence="4" id="KW-0560">Oxidoreductase</keyword>
<dbReference type="CDD" id="cd11051">
    <property type="entry name" value="CYP59-like"/>
    <property type="match status" value="1"/>
</dbReference>
<dbReference type="OrthoDB" id="10029320at2759"/>
<evidence type="ECO:0000256" key="5">
    <source>
        <dbReference type="ARBA" id="ARBA00023004"/>
    </source>
</evidence>
<dbReference type="Proteomes" id="UP000002059">
    <property type="component" value="Partially assembled WGS sequence"/>
</dbReference>
<keyword evidence="2 7" id="KW-0349">Heme</keyword>
<name>C1GNE2_PARBA</name>
<dbReference type="InterPro" id="IPR002401">
    <property type="entry name" value="Cyt_P450_E_grp-I"/>
</dbReference>
<dbReference type="GO" id="GO:0016705">
    <property type="term" value="F:oxidoreductase activity, acting on paired donors, with incorporation or reduction of molecular oxygen"/>
    <property type="evidence" value="ECO:0007669"/>
    <property type="project" value="InterPro"/>
</dbReference>
<dbReference type="InterPro" id="IPR036396">
    <property type="entry name" value="Cyt_P450_sf"/>
</dbReference>
<dbReference type="RefSeq" id="XP_002797498.1">
    <property type="nucleotide sequence ID" value="XM_002797452.1"/>
</dbReference>
<dbReference type="PRINTS" id="PR00463">
    <property type="entry name" value="EP450I"/>
</dbReference>
<comment type="similarity">
    <text evidence="1">Belongs to the cytochrome P450 family.</text>
</comment>
<evidence type="ECO:0000256" key="4">
    <source>
        <dbReference type="ARBA" id="ARBA00023002"/>
    </source>
</evidence>
<evidence type="ECO:0000256" key="7">
    <source>
        <dbReference type="PIRSR" id="PIRSR602401-1"/>
    </source>
</evidence>
<dbReference type="PANTHER" id="PTHR24291:SF50">
    <property type="entry name" value="BIFUNCTIONAL ALBAFLAVENONE MONOOXYGENASE_TERPENE SYNTHASE"/>
    <property type="match status" value="1"/>
</dbReference>
<gene>
    <name evidence="9" type="ORF">PAAG_00037</name>
</gene>
<proteinExistence type="inferred from homology"/>
<keyword evidence="5 7" id="KW-0408">Iron</keyword>
<dbReference type="GO" id="GO:0004497">
    <property type="term" value="F:monooxygenase activity"/>
    <property type="evidence" value="ECO:0007669"/>
    <property type="project" value="UniProtKB-KW"/>
</dbReference>
<evidence type="ECO:0000313" key="9">
    <source>
        <dbReference type="EMBL" id="EEH35714.1"/>
    </source>
</evidence>
<dbReference type="Pfam" id="PF00067">
    <property type="entry name" value="p450"/>
    <property type="match status" value="1"/>
</dbReference>
<dbReference type="KEGG" id="pbl:PAAG_00037"/>
<keyword evidence="8" id="KW-1133">Transmembrane helix</keyword>
<evidence type="ECO:0000256" key="8">
    <source>
        <dbReference type="SAM" id="Phobius"/>
    </source>
</evidence>
<accession>C1GNE2</accession>